<dbReference type="SUPFAM" id="SSF55486">
    <property type="entry name" value="Metalloproteases ('zincins'), catalytic domain"/>
    <property type="match status" value="1"/>
</dbReference>
<reference evidence="3" key="2">
    <citation type="submission" date="2023-05" db="EMBL/GenBank/DDBJ databases">
        <authorList>
            <consortium name="Lawrence Berkeley National Laboratory"/>
            <person name="Steindorff A."/>
            <person name="Hensen N."/>
            <person name="Bonometti L."/>
            <person name="Westerberg I."/>
            <person name="Brannstrom I.O."/>
            <person name="Guillou S."/>
            <person name="Cros-Aarteil S."/>
            <person name="Calhoun S."/>
            <person name="Haridas S."/>
            <person name="Kuo A."/>
            <person name="Mondo S."/>
            <person name="Pangilinan J."/>
            <person name="Riley R."/>
            <person name="Labutti K."/>
            <person name="Andreopoulos B."/>
            <person name="Lipzen A."/>
            <person name="Chen C."/>
            <person name="Yanf M."/>
            <person name="Daum C."/>
            <person name="Ng V."/>
            <person name="Clum A."/>
            <person name="Ohm R."/>
            <person name="Martin F."/>
            <person name="Silar P."/>
            <person name="Natvig D."/>
            <person name="Lalanne C."/>
            <person name="Gautier V."/>
            <person name="Ament-Velasquez S.L."/>
            <person name="Kruys A."/>
            <person name="Hutchinson M.I."/>
            <person name="Powell A.J."/>
            <person name="Barry K."/>
            <person name="Miller A.N."/>
            <person name="Grigoriev I.V."/>
            <person name="Debuchy R."/>
            <person name="Gladieux P."/>
            <person name="Thoren M.H."/>
            <person name="Johannesson H."/>
        </authorList>
    </citation>
    <scope>NUCLEOTIDE SEQUENCE</scope>
    <source>
        <strain evidence="3">CBS 731.68</strain>
    </source>
</reference>
<dbReference type="Gene3D" id="3.40.50.1110">
    <property type="entry name" value="SGNH hydrolase"/>
    <property type="match status" value="1"/>
</dbReference>
<sequence length="1290" mass="142281">MKALGLLTVLATLLARCCVQAQAVFAHFMVGNTANFTVTDWETNMALAIEAHIDAFALNMASGWYKNHDALALAFQAAQSKNFKLFFSFDYAGNGPWSLEEVRDLILSYGGSVAYYQYNSLPLVSTFEGPGNADDWITIKQQAPCFFIPDWSSLGARPALAAGGGVADGLFSWAAWPYGKDNMTTYVDASYIQALNGKPYMMPVSPWFYTNLPGYDKNWVWRGDNLWYDRWLQVWHVKPEFVQIISWNDYGESHYIGPLDDRQYEAFDIGRAPYNYAENMPHDGWRVHLPFMIDTYKNLNPSVGTESMVAWFRKSYHEACGDGRTTGNTASQLQFEYKPSEVLGLDRLFVAALLEKEDGTARAVRVTAVGGGTPITWFTWDYTPPDDVGIWQMSIPFHESWLDRPLKIELVRWTPENSPPHITIQVDGLSNTCQFGLTNWNPIAVSGMSNEGSKQGTAGALSTWRCREGYARSIEGHFNELCQFSCKLGYCPLGACVCTSMGLSNVTESPIIGQLQDGYPANGDANYAGLCSFACGKGFCPPHACSTAPQPQYIPDNSPFSNIACTAGHSHDQFAGLCSYACAYGFCPMHVCACHRTGYLVVPPAPTGPAGVNTNGQVDDAGLCNFACARGYCPEPCAYDVDVVFENVFPCTEMEKAMIRAEFAYAYDMAVAARDNVQLGGFYDHFFAAELRDRSGFANDISRAFGRMAQILSGNYANYRAQVRCEPTTNGCKRGWLAHMNSEDKRMNICPDFFKPVVKGKESPFTGTAIANCDKADLRYLQRSKGSILLHEVTHTWYAMGRAERARGTLDYAYGYNGCTKLALGTFDRSCVPYGRNSPLCPDNEGKESVCNARMTENNADTYSFVGTGVYFSKRCGHLIPFPESEAVGSTSKTTCPIADYIVFDGDETQTGSGIAGYVHFGDSYASGMGTGTTTSDSCRIGSSNYGDLLNRYLNESSIAYNGPSSCSGDTIKDLINRIQAWSNPADTTLATLTIGGNDVGFGDLVWDCVLTPFITSQPQGADTYRQKCVNNEQRAIAYMDDRTIDGLAAKLADVYLRILNKGYDARGRAELDLYVAGYPEFFNPDTSDCERTTFFYWSPAHDPWTTAPRLTKELRTELNDLVHRLNTVIQNAVEAANDAWGGTKVHYVDLTQRFRASPDHRWCSSDSVHEPDEGRRDTWFGEAAELQAIIDRGHIPLPDETACATAGAGSDPWLVWMCRVADDIRANPAGNMSAVYASANQALSNGDVGATDIGWFTPTRQAKTFHPRTPGMYAYRDAVIEQMQAMGQI</sequence>
<dbReference type="GO" id="GO:0016788">
    <property type="term" value="F:hydrolase activity, acting on ester bonds"/>
    <property type="evidence" value="ECO:0007669"/>
    <property type="project" value="InterPro"/>
</dbReference>
<feature type="signal peptide" evidence="1">
    <location>
        <begin position="1"/>
        <end position="21"/>
    </location>
</feature>
<gene>
    <name evidence="3" type="ORF">N657DRAFT_659805</name>
</gene>
<dbReference type="InterPro" id="IPR036514">
    <property type="entry name" value="SGNH_hydro_sf"/>
</dbReference>
<dbReference type="PANTHER" id="PTHR37981:SF1">
    <property type="entry name" value="SGNH HYDROLASE-TYPE ESTERASE DOMAIN-CONTAINING PROTEIN"/>
    <property type="match status" value="1"/>
</dbReference>
<evidence type="ECO:0000259" key="2">
    <source>
        <dbReference type="Pfam" id="PF13472"/>
    </source>
</evidence>
<protein>
    <submittedName>
        <fullName evidence="3">Carbohydrate-binding module family 24 protein</fullName>
    </submittedName>
</protein>
<dbReference type="SUPFAM" id="SSF52266">
    <property type="entry name" value="SGNH hydrolase"/>
    <property type="match status" value="1"/>
</dbReference>
<dbReference type="RefSeq" id="XP_062641769.1">
    <property type="nucleotide sequence ID" value="XM_062795016.1"/>
</dbReference>
<dbReference type="GeneID" id="87831785"/>
<dbReference type="EMBL" id="MU853295">
    <property type="protein sequence ID" value="KAK4117996.1"/>
    <property type="molecule type" value="Genomic_DNA"/>
</dbReference>
<keyword evidence="1" id="KW-0732">Signal</keyword>
<dbReference type="Pfam" id="PF13472">
    <property type="entry name" value="Lipase_GDSL_2"/>
    <property type="match status" value="1"/>
</dbReference>
<keyword evidence="4" id="KW-1185">Reference proteome</keyword>
<dbReference type="Proteomes" id="UP001302602">
    <property type="component" value="Unassembled WGS sequence"/>
</dbReference>
<dbReference type="InterPro" id="IPR005197">
    <property type="entry name" value="Glyco_hydro_71"/>
</dbReference>
<dbReference type="CDD" id="cd11577">
    <property type="entry name" value="GH71"/>
    <property type="match status" value="1"/>
</dbReference>
<dbReference type="Gene3D" id="3.20.20.80">
    <property type="entry name" value="Glycosidases"/>
    <property type="match status" value="1"/>
</dbReference>
<dbReference type="GO" id="GO:0008237">
    <property type="term" value="F:metallopeptidase activity"/>
    <property type="evidence" value="ECO:0007669"/>
    <property type="project" value="InterPro"/>
</dbReference>
<feature type="domain" description="SGNH hydrolase-type esterase" evidence="2">
    <location>
        <begin position="921"/>
        <end position="1170"/>
    </location>
</feature>
<dbReference type="Gene3D" id="3.40.390.10">
    <property type="entry name" value="Collagenase (Catalytic Domain)"/>
    <property type="match status" value="1"/>
</dbReference>
<name>A0AAN6YXQ1_9PEZI</name>
<evidence type="ECO:0000313" key="4">
    <source>
        <dbReference type="Proteomes" id="UP001302602"/>
    </source>
</evidence>
<dbReference type="CDD" id="cd01823">
    <property type="entry name" value="SEST_like"/>
    <property type="match status" value="1"/>
</dbReference>
<dbReference type="Pfam" id="PF03659">
    <property type="entry name" value="Glyco_hydro_71"/>
    <property type="match status" value="1"/>
</dbReference>
<evidence type="ECO:0000256" key="1">
    <source>
        <dbReference type="SAM" id="SignalP"/>
    </source>
</evidence>
<organism evidence="3 4">
    <name type="scientific">Parathielavia appendiculata</name>
    <dbReference type="NCBI Taxonomy" id="2587402"/>
    <lineage>
        <taxon>Eukaryota</taxon>
        <taxon>Fungi</taxon>
        <taxon>Dikarya</taxon>
        <taxon>Ascomycota</taxon>
        <taxon>Pezizomycotina</taxon>
        <taxon>Sordariomycetes</taxon>
        <taxon>Sordariomycetidae</taxon>
        <taxon>Sordariales</taxon>
        <taxon>Chaetomiaceae</taxon>
        <taxon>Parathielavia</taxon>
    </lineage>
</organism>
<dbReference type="InterPro" id="IPR037460">
    <property type="entry name" value="SEST-like"/>
</dbReference>
<reference evidence="3" key="1">
    <citation type="journal article" date="2023" name="Mol. Phylogenet. Evol.">
        <title>Genome-scale phylogeny and comparative genomics of the fungal order Sordariales.</title>
        <authorList>
            <person name="Hensen N."/>
            <person name="Bonometti L."/>
            <person name="Westerberg I."/>
            <person name="Brannstrom I.O."/>
            <person name="Guillou S."/>
            <person name="Cros-Aarteil S."/>
            <person name="Calhoun S."/>
            <person name="Haridas S."/>
            <person name="Kuo A."/>
            <person name="Mondo S."/>
            <person name="Pangilinan J."/>
            <person name="Riley R."/>
            <person name="LaButti K."/>
            <person name="Andreopoulos B."/>
            <person name="Lipzen A."/>
            <person name="Chen C."/>
            <person name="Yan M."/>
            <person name="Daum C."/>
            <person name="Ng V."/>
            <person name="Clum A."/>
            <person name="Steindorff A."/>
            <person name="Ohm R.A."/>
            <person name="Martin F."/>
            <person name="Silar P."/>
            <person name="Natvig D.O."/>
            <person name="Lalanne C."/>
            <person name="Gautier V."/>
            <person name="Ament-Velasquez S.L."/>
            <person name="Kruys A."/>
            <person name="Hutchinson M.I."/>
            <person name="Powell A.J."/>
            <person name="Barry K."/>
            <person name="Miller A.N."/>
            <person name="Grigoriev I.V."/>
            <person name="Debuchy R."/>
            <person name="Gladieux P."/>
            <person name="Hiltunen Thoren M."/>
            <person name="Johannesson H."/>
        </authorList>
    </citation>
    <scope>NUCLEOTIDE SEQUENCE</scope>
    <source>
        <strain evidence="3">CBS 731.68</strain>
    </source>
</reference>
<dbReference type="PANTHER" id="PTHR37981">
    <property type="entry name" value="LIPASE 2"/>
    <property type="match status" value="1"/>
</dbReference>
<dbReference type="InterPro" id="IPR024079">
    <property type="entry name" value="MetalloPept_cat_dom_sf"/>
</dbReference>
<proteinExistence type="predicted"/>
<comment type="caution">
    <text evidence="3">The sequence shown here is derived from an EMBL/GenBank/DDBJ whole genome shotgun (WGS) entry which is preliminary data.</text>
</comment>
<dbReference type="GO" id="GO:0006629">
    <property type="term" value="P:lipid metabolic process"/>
    <property type="evidence" value="ECO:0007669"/>
    <property type="project" value="TreeGrafter"/>
</dbReference>
<dbReference type="InterPro" id="IPR013830">
    <property type="entry name" value="SGNH_hydro"/>
</dbReference>
<feature type="chain" id="PRO_5042878734" evidence="1">
    <location>
        <begin position="22"/>
        <end position="1290"/>
    </location>
</feature>
<accession>A0AAN6YXQ1</accession>
<evidence type="ECO:0000313" key="3">
    <source>
        <dbReference type="EMBL" id="KAK4117996.1"/>
    </source>
</evidence>
<dbReference type="GO" id="GO:0051118">
    <property type="term" value="F:glucan endo-1,3-alpha-glucosidase activity"/>
    <property type="evidence" value="ECO:0007669"/>
    <property type="project" value="InterPro"/>
</dbReference>